<name>A0A7Y9LIE5_9BURK</name>
<comment type="similarity">
    <text evidence="8 9">Belongs to the TRAP transporter small permease family.</text>
</comment>
<comment type="subunit">
    <text evidence="9">The complex comprises the extracytoplasmic solute receptor protein and the two transmembrane proteins.</text>
</comment>
<dbReference type="InterPro" id="IPR007387">
    <property type="entry name" value="TRAP_DctQ"/>
</dbReference>
<keyword evidence="7 9" id="KW-0472">Membrane</keyword>
<dbReference type="Pfam" id="PF04290">
    <property type="entry name" value="DctQ"/>
    <property type="match status" value="1"/>
</dbReference>
<keyword evidence="4 9" id="KW-0997">Cell inner membrane</keyword>
<evidence type="ECO:0000256" key="8">
    <source>
        <dbReference type="ARBA" id="ARBA00038436"/>
    </source>
</evidence>
<evidence type="ECO:0000256" key="4">
    <source>
        <dbReference type="ARBA" id="ARBA00022519"/>
    </source>
</evidence>
<sequence length="184" mass="19542">MALDNTSKWVEGIHRAATVLEVTLAAALIAAVIMNVINIVARYVFGQSLTGVDEWQIYLLVAMAFAGSVVAAVRGQHLRMDVLTRYFPRTAQRIVGAVEAVGAVLLCGFVCAVSTHYATRMHAIGSVSENGYIPMWLPHSIVALAFAAMTLVGLADLVLRLMGSRLVTRPPAVEAAAPVPEAAS</sequence>
<keyword evidence="12" id="KW-1185">Reference proteome</keyword>
<evidence type="ECO:0000256" key="9">
    <source>
        <dbReference type="RuleBase" id="RU369079"/>
    </source>
</evidence>
<dbReference type="Proteomes" id="UP000542125">
    <property type="component" value="Unassembled WGS sequence"/>
</dbReference>
<organism evidence="11 12">
    <name type="scientific">Pigmentiphaga litoralis</name>
    <dbReference type="NCBI Taxonomy" id="516702"/>
    <lineage>
        <taxon>Bacteria</taxon>
        <taxon>Pseudomonadati</taxon>
        <taxon>Pseudomonadota</taxon>
        <taxon>Betaproteobacteria</taxon>
        <taxon>Burkholderiales</taxon>
        <taxon>Alcaligenaceae</taxon>
        <taxon>Pigmentiphaga</taxon>
    </lineage>
</organism>
<keyword evidence="5 9" id="KW-0812">Transmembrane</keyword>
<evidence type="ECO:0000256" key="1">
    <source>
        <dbReference type="ARBA" id="ARBA00004429"/>
    </source>
</evidence>
<feature type="domain" description="Tripartite ATP-independent periplasmic transporters DctQ component" evidence="10">
    <location>
        <begin position="33"/>
        <end position="161"/>
    </location>
</feature>
<evidence type="ECO:0000259" key="10">
    <source>
        <dbReference type="Pfam" id="PF04290"/>
    </source>
</evidence>
<evidence type="ECO:0000256" key="3">
    <source>
        <dbReference type="ARBA" id="ARBA00022475"/>
    </source>
</evidence>
<dbReference type="RefSeq" id="WP_179582327.1">
    <property type="nucleotide sequence ID" value="NZ_JACBYR010000001.1"/>
</dbReference>
<comment type="function">
    <text evidence="9">Part of the tripartite ATP-independent periplasmic (TRAP) transport system.</text>
</comment>
<dbReference type="EMBL" id="JACBYR010000001">
    <property type="protein sequence ID" value="NYE80849.1"/>
    <property type="molecule type" value="Genomic_DNA"/>
</dbReference>
<evidence type="ECO:0000256" key="5">
    <source>
        <dbReference type="ARBA" id="ARBA00022692"/>
    </source>
</evidence>
<dbReference type="PANTHER" id="PTHR35011">
    <property type="entry name" value="2,3-DIKETO-L-GULONATE TRAP TRANSPORTER SMALL PERMEASE PROTEIN YIAM"/>
    <property type="match status" value="1"/>
</dbReference>
<evidence type="ECO:0000256" key="7">
    <source>
        <dbReference type="ARBA" id="ARBA00023136"/>
    </source>
</evidence>
<dbReference type="InterPro" id="IPR055348">
    <property type="entry name" value="DctQ"/>
</dbReference>
<feature type="transmembrane region" description="Helical" evidence="9">
    <location>
        <begin position="94"/>
        <end position="117"/>
    </location>
</feature>
<feature type="transmembrane region" description="Helical" evidence="9">
    <location>
        <begin position="137"/>
        <end position="159"/>
    </location>
</feature>
<gene>
    <name evidence="11" type="ORF">FHW18_000120</name>
</gene>
<evidence type="ECO:0000256" key="6">
    <source>
        <dbReference type="ARBA" id="ARBA00022989"/>
    </source>
</evidence>
<reference evidence="11 12" key="1">
    <citation type="submission" date="2020-07" db="EMBL/GenBank/DDBJ databases">
        <title>Genomic Encyclopedia of Type Strains, Phase IV (KMG-V): Genome sequencing to study the core and pangenomes of soil and plant-associated prokaryotes.</title>
        <authorList>
            <person name="Whitman W."/>
        </authorList>
    </citation>
    <scope>NUCLEOTIDE SEQUENCE [LARGE SCALE GENOMIC DNA]</scope>
    <source>
        <strain evidence="11 12">SAS40</strain>
    </source>
</reference>
<feature type="transmembrane region" description="Helical" evidence="9">
    <location>
        <begin position="20"/>
        <end position="43"/>
    </location>
</feature>
<evidence type="ECO:0000313" key="11">
    <source>
        <dbReference type="EMBL" id="NYE80849.1"/>
    </source>
</evidence>
<dbReference type="PANTHER" id="PTHR35011:SF10">
    <property type="entry name" value="TRAP TRANSPORTER SMALL PERMEASE PROTEIN"/>
    <property type="match status" value="1"/>
</dbReference>
<dbReference type="GO" id="GO:0015740">
    <property type="term" value="P:C4-dicarboxylate transport"/>
    <property type="evidence" value="ECO:0007669"/>
    <property type="project" value="TreeGrafter"/>
</dbReference>
<dbReference type="GO" id="GO:0022857">
    <property type="term" value="F:transmembrane transporter activity"/>
    <property type="evidence" value="ECO:0007669"/>
    <property type="project" value="UniProtKB-UniRule"/>
</dbReference>
<evidence type="ECO:0000313" key="12">
    <source>
        <dbReference type="Proteomes" id="UP000542125"/>
    </source>
</evidence>
<keyword evidence="2 9" id="KW-0813">Transport</keyword>
<dbReference type="AlphaFoldDB" id="A0A7Y9LIE5"/>
<feature type="transmembrane region" description="Helical" evidence="9">
    <location>
        <begin position="55"/>
        <end position="73"/>
    </location>
</feature>
<comment type="caution">
    <text evidence="11">The sequence shown here is derived from an EMBL/GenBank/DDBJ whole genome shotgun (WGS) entry which is preliminary data.</text>
</comment>
<evidence type="ECO:0000256" key="2">
    <source>
        <dbReference type="ARBA" id="ARBA00022448"/>
    </source>
</evidence>
<protein>
    <recommendedName>
        <fullName evidence="9">TRAP transporter small permease protein</fullName>
    </recommendedName>
</protein>
<dbReference type="GO" id="GO:0005886">
    <property type="term" value="C:plasma membrane"/>
    <property type="evidence" value="ECO:0007669"/>
    <property type="project" value="UniProtKB-SubCell"/>
</dbReference>
<accession>A0A7Y9LIE5</accession>
<proteinExistence type="inferred from homology"/>
<keyword evidence="3" id="KW-1003">Cell membrane</keyword>
<keyword evidence="6 9" id="KW-1133">Transmembrane helix</keyword>
<comment type="subcellular location">
    <subcellularLocation>
        <location evidence="1 9">Cell inner membrane</location>
        <topology evidence="1 9">Multi-pass membrane protein</topology>
    </subcellularLocation>
</comment>